<dbReference type="InterPro" id="IPR003677">
    <property type="entry name" value="ANIS5_cation-bd"/>
</dbReference>
<evidence type="ECO:0000259" key="2">
    <source>
        <dbReference type="Pfam" id="PF02520"/>
    </source>
</evidence>
<dbReference type="Pfam" id="PF02520">
    <property type="entry name" value="ANIS5_cation-bd"/>
    <property type="match status" value="1"/>
</dbReference>
<dbReference type="Proteomes" id="UP001175271">
    <property type="component" value="Unassembled WGS sequence"/>
</dbReference>
<keyword evidence="1" id="KW-0732">Signal</keyword>
<dbReference type="AlphaFoldDB" id="A0AA39GWV9"/>
<evidence type="ECO:0000313" key="3">
    <source>
        <dbReference type="EMBL" id="KAK0394956.1"/>
    </source>
</evidence>
<feature type="signal peptide" evidence="1">
    <location>
        <begin position="1"/>
        <end position="17"/>
    </location>
</feature>
<evidence type="ECO:0000313" key="4">
    <source>
        <dbReference type="Proteomes" id="UP001175271"/>
    </source>
</evidence>
<dbReference type="PANTHER" id="PTHR21593:SF36">
    <property type="entry name" value="DUF148 DOMAIN-CONTAINING PROTEIN-RELATED"/>
    <property type="match status" value="1"/>
</dbReference>
<comment type="caution">
    <text evidence="3">The sequence shown here is derived from an EMBL/GenBank/DDBJ whole genome shotgun (WGS) entry which is preliminary data.</text>
</comment>
<dbReference type="EMBL" id="JAUCMV010000005">
    <property type="protein sequence ID" value="KAK0394956.1"/>
    <property type="molecule type" value="Genomic_DNA"/>
</dbReference>
<proteinExistence type="predicted"/>
<evidence type="ECO:0000256" key="1">
    <source>
        <dbReference type="SAM" id="SignalP"/>
    </source>
</evidence>
<gene>
    <name evidence="3" type="ORF">QR680_001030</name>
</gene>
<dbReference type="InterPro" id="IPR052823">
    <property type="entry name" value="SXP/RAL-2_related"/>
</dbReference>
<name>A0AA39GWV9_9BILA</name>
<dbReference type="PANTHER" id="PTHR21593">
    <property type="entry name" value="PRION-LIKE- Q/N-RICH -DOMAIN-BEARING PROTEIN PROTEIN"/>
    <property type="match status" value="1"/>
</dbReference>
<feature type="chain" id="PRO_5041240290" description="SXP/RAL-2 family protein Ani s 5-like cation-binding domain-containing protein" evidence="1">
    <location>
        <begin position="18"/>
        <end position="154"/>
    </location>
</feature>
<organism evidence="3 4">
    <name type="scientific">Steinernema hermaphroditum</name>
    <dbReference type="NCBI Taxonomy" id="289476"/>
    <lineage>
        <taxon>Eukaryota</taxon>
        <taxon>Metazoa</taxon>
        <taxon>Ecdysozoa</taxon>
        <taxon>Nematoda</taxon>
        <taxon>Chromadorea</taxon>
        <taxon>Rhabditida</taxon>
        <taxon>Tylenchina</taxon>
        <taxon>Panagrolaimomorpha</taxon>
        <taxon>Strongyloidoidea</taxon>
        <taxon>Steinernematidae</taxon>
        <taxon>Steinernema</taxon>
    </lineage>
</organism>
<accession>A0AA39GWV9</accession>
<reference evidence="3" key="1">
    <citation type="submission" date="2023-06" db="EMBL/GenBank/DDBJ databases">
        <title>Genomic analysis of the entomopathogenic nematode Steinernema hermaphroditum.</title>
        <authorList>
            <person name="Schwarz E.M."/>
            <person name="Heppert J.K."/>
            <person name="Baniya A."/>
            <person name="Schwartz H.T."/>
            <person name="Tan C.-H."/>
            <person name="Antoshechkin I."/>
            <person name="Sternberg P.W."/>
            <person name="Goodrich-Blair H."/>
            <person name="Dillman A.R."/>
        </authorList>
    </citation>
    <scope>NUCLEOTIDE SEQUENCE</scope>
    <source>
        <strain evidence="3">PS9179</strain>
        <tissue evidence="3">Whole animal</tissue>
    </source>
</reference>
<feature type="domain" description="SXP/RAL-2 family protein Ani s 5-like cation-binding" evidence="2">
    <location>
        <begin position="35"/>
        <end position="146"/>
    </location>
</feature>
<keyword evidence="4" id="KW-1185">Reference proteome</keyword>
<sequence>MIKVTAVVCLMAALVAADWRSAPIPIFLREASDSAKDAYYSIITSTESDGSKKQQIAELVAQQPPKIQEAYKQFRTEMEERRKAYGASVNSQMADLSPNARAAIGDIHKVRSDDSLTSFQKREGVQKVLSDLTPQDRQAVVGIIHKFNVPVIKN</sequence>
<protein>
    <recommendedName>
        <fullName evidence="2">SXP/RAL-2 family protein Ani s 5-like cation-binding domain-containing protein</fullName>
    </recommendedName>
</protein>